<keyword evidence="2" id="KW-1185">Reference proteome</keyword>
<accession>A0ABS6SQZ9</accession>
<dbReference type="Proteomes" id="UP000699975">
    <property type="component" value="Unassembled WGS sequence"/>
</dbReference>
<evidence type="ECO:0000313" key="2">
    <source>
        <dbReference type="Proteomes" id="UP000699975"/>
    </source>
</evidence>
<dbReference type="EMBL" id="JAGSPB010000002">
    <property type="protein sequence ID" value="MBV7266902.1"/>
    <property type="molecule type" value="Genomic_DNA"/>
</dbReference>
<gene>
    <name evidence="1" type="ORF">KCG45_11985</name>
</gene>
<sequence>MASAAIWLLPASPLAAQVQQEEPDAEEVARTPLTDLNIDPEDIPEVLIEAEANPYLSDGLVSCNAIVSEIARLDSVLGPDYDLIGSGDSGLSRGQVAQSVVGSFIPFRGIVREVSGAAGDQRKARSAATAGMVRRGFLKGIGQERGCAYPARPRAEQIEATEQ</sequence>
<protein>
    <submittedName>
        <fullName evidence="1">Uncharacterized protein</fullName>
    </submittedName>
</protein>
<name>A0ABS6SQZ9_9SPHN</name>
<organism evidence="1 2">
    <name type="scientific">Erythrobacter ani</name>
    <dbReference type="NCBI Taxonomy" id="2827235"/>
    <lineage>
        <taxon>Bacteria</taxon>
        <taxon>Pseudomonadati</taxon>
        <taxon>Pseudomonadota</taxon>
        <taxon>Alphaproteobacteria</taxon>
        <taxon>Sphingomonadales</taxon>
        <taxon>Erythrobacteraceae</taxon>
        <taxon>Erythrobacter/Porphyrobacter group</taxon>
        <taxon>Erythrobacter</taxon>
    </lineage>
</organism>
<reference evidence="1 2" key="1">
    <citation type="submission" date="2021-04" db="EMBL/GenBank/DDBJ databases">
        <authorList>
            <person name="Pira H."/>
            <person name="Risdian C."/>
            <person name="Wink J."/>
        </authorList>
    </citation>
    <scope>NUCLEOTIDE SEQUENCE [LARGE SCALE GENOMIC DNA]</scope>
    <source>
        <strain evidence="1 2">WH131</strain>
    </source>
</reference>
<comment type="caution">
    <text evidence="1">The sequence shown here is derived from an EMBL/GenBank/DDBJ whole genome shotgun (WGS) entry which is preliminary data.</text>
</comment>
<evidence type="ECO:0000313" key="1">
    <source>
        <dbReference type="EMBL" id="MBV7266902.1"/>
    </source>
</evidence>
<proteinExistence type="predicted"/>